<dbReference type="EMBL" id="JAAIRY010000002">
    <property type="protein sequence ID" value="NSI64086.1"/>
    <property type="molecule type" value="Genomic_DNA"/>
</dbReference>
<evidence type="ECO:0000313" key="3">
    <source>
        <dbReference type="EMBL" id="MDB8687652.1"/>
    </source>
</evidence>
<accession>A0A2N5NWJ9</accession>
<protein>
    <submittedName>
        <fullName evidence="2">DUF6034 family protein</fullName>
    </submittedName>
</protein>
<evidence type="ECO:0000313" key="19">
    <source>
        <dbReference type="Proteomes" id="UP001297370"/>
    </source>
</evidence>
<evidence type="ECO:0000313" key="8">
    <source>
        <dbReference type="EMBL" id="RGT39230.1"/>
    </source>
</evidence>
<dbReference type="Proteomes" id="UP001296643">
    <property type="component" value="Unassembled WGS sequence"/>
</dbReference>
<dbReference type="Proteomes" id="UP000283834">
    <property type="component" value="Unassembled WGS sequence"/>
</dbReference>
<organism evidence="2 19">
    <name type="scientific">Mediterraneibacter gnavus</name>
    <name type="common">Ruminococcus gnavus</name>
    <dbReference type="NCBI Taxonomy" id="33038"/>
    <lineage>
        <taxon>Bacteria</taxon>
        <taxon>Bacillati</taxon>
        <taxon>Bacillota</taxon>
        <taxon>Clostridia</taxon>
        <taxon>Lachnospirales</taxon>
        <taxon>Lachnospiraceae</taxon>
        <taxon>Mediterraneibacter</taxon>
    </lineage>
</organism>
<dbReference type="Proteomes" id="UP000283981">
    <property type="component" value="Unassembled WGS sequence"/>
</dbReference>
<evidence type="ECO:0000313" key="2">
    <source>
        <dbReference type="EMBL" id="MCB5619170.1"/>
    </source>
</evidence>
<reference evidence="3" key="5">
    <citation type="submission" date="2023-01" db="EMBL/GenBank/DDBJ databases">
        <title>Human gut microbiome strain richness.</title>
        <authorList>
            <person name="Chen-Liaw A."/>
        </authorList>
    </citation>
    <scope>NUCLEOTIDE SEQUENCE</scope>
    <source>
        <strain evidence="3">RTP21484st1_H11_RTP21484_190118</strain>
    </source>
</reference>
<evidence type="ECO:0000313" key="11">
    <source>
        <dbReference type="EMBL" id="RHG82497.1"/>
    </source>
</evidence>
<reference evidence="4" key="3">
    <citation type="submission" date="2020-02" db="EMBL/GenBank/DDBJ databases">
        <authorList>
            <person name="Littmann E."/>
            <person name="Sorbara M."/>
        </authorList>
    </citation>
    <scope>NUCLEOTIDE SEQUENCE</scope>
    <source>
        <strain evidence="6">MSK.11.9</strain>
        <strain evidence="5">MSK.15.32</strain>
        <strain evidence="4">MSK.22.53</strain>
    </source>
</reference>
<evidence type="ECO:0000313" key="15">
    <source>
        <dbReference type="Proteomes" id="UP000284472"/>
    </source>
</evidence>
<dbReference type="Proteomes" id="UP001212160">
    <property type="component" value="Unassembled WGS sequence"/>
</dbReference>
<evidence type="ECO:0000313" key="7">
    <source>
        <dbReference type="EMBL" id="RGQ70343.1"/>
    </source>
</evidence>
<dbReference type="EMBL" id="QRIS01000021">
    <property type="protein sequence ID" value="RHG82497.1"/>
    <property type="molecule type" value="Genomic_DNA"/>
</dbReference>
<evidence type="ECO:0000313" key="1">
    <source>
        <dbReference type="EMBL" id="MCB5494801.1"/>
    </source>
</evidence>
<dbReference type="Proteomes" id="UP000285610">
    <property type="component" value="Unassembled WGS sequence"/>
</dbReference>
<dbReference type="EMBL" id="JAAIRV010000032">
    <property type="protein sequence ID" value="NSI59448.1"/>
    <property type="molecule type" value="Genomic_DNA"/>
</dbReference>
<evidence type="ECO:0000313" key="13">
    <source>
        <dbReference type="Proteomes" id="UP000283834"/>
    </source>
</evidence>
<dbReference type="EMBL" id="JAJBNC010000023">
    <property type="protein sequence ID" value="MCB5494801.1"/>
    <property type="molecule type" value="Genomic_DNA"/>
</dbReference>
<evidence type="ECO:0000313" key="12">
    <source>
        <dbReference type="EMBL" id="RHM77165.1"/>
    </source>
</evidence>
<dbReference type="EMBL" id="QRTJ01000004">
    <property type="protein sequence ID" value="RGQ70343.1"/>
    <property type="molecule type" value="Genomic_DNA"/>
</dbReference>
<dbReference type="Proteomes" id="UP001296581">
    <property type="component" value="Unassembled WGS sequence"/>
</dbReference>
<evidence type="ECO:0000313" key="18">
    <source>
        <dbReference type="Proteomes" id="UP000286137"/>
    </source>
</evidence>
<evidence type="ECO:0000313" key="17">
    <source>
        <dbReference type="Proteomes" id="UP000285697"/>
    </source>
</evidence>
<proteinExistence type="predicted"/>
<reference evidence="2" key="4">
    <citation type="submission" date="2021-10" db="EMBL/GenBank/DDBJ databases">
        <title>Collection of gut derived symbiotic bacterial strains cultured from healthy donors.</title>
        <authorList>
            <person name="Lin H."/>
            <person name="Littmann E."/>
            <person name="Claire K."/>
            <person name="Pamer E."/>
        </authorList>
    </citation>
    <scope>NUCLEOTIDE SEQUENCE</scope>
    <source>
        <strain evidence="2">MSK.23.18</strain>
        <strain evidence="1">MSK.23.4</strain>
    </source>
</reference>
<dbReference type="EMBL" id="JAJBOM010000009">
    <property type="protein sequence ID" value="MCB5619170.1"/>
    <property type="molecule type" value="Genomic_DNA"/>
</dbReference>
<dbReference type="EMBL" id="QSIR01000021">
    <property type="protein sequence ID" value="RHD03975.1"/>
    <property type="molecule type" value="Genomic_DNA"/>
</dbReference>
<dbReference type="Proteomes" id="UP001296580">
    <property type="component" value="Unassembled WGS sequence"/>
</dbReference>
<evidence type="ECO:0000313" key="5">
    <source>
        <dbReference type="EMBL" id="NSI59448.1"/>
    </source>
</evidence>
<reference evidence="13 14" key="1">
    <citation type="submission" date="2018-08" db="EMBL/GenBank/DDBJ databases">
        <title>A genome reference for cultivated species of the human gut microbiota.</title>
        <authorList>
            <person name="Zou Y."/>
            <person name="Xue W."/>
            <person name="Luo G."/>
        </authorList>
    </citation>
    <scope>NUCLEOTIDE SEQUENCE [LARGE SCALE GENOMIC DNA]</scope>
    <source>
        <strain evidence="8 13">AF19-16AC</strain>
        <strain evidence="7 18">AF27-4BH</strain>
        <strain evidence="12 16">AF33-12</strain>
        <strain evidence="11 14">AM21-18</strain>
        <strain evidence="10 17">AM22-7AC</strain>
        <strain evidence="9 15">AM32-6</strain>
    </source>
</reference>
<gene>
    <name evidence="11" type="ORF">DW243_12230</name>
    <name evidence="10" type="ORF">DW270_12125</name>
    <name evidence="9" type="ORF">DW812_13010</name>
    <name evidence="8" type="ORF">DWX36_08330</name>
    <name evidence="7" type="ORF">DWY88_03405</name>
    <name evidence="12" type="ORF">DWZ50_07600</name>
    <name evidence="4" type="ORF">G4958_04905</name>
    <name evidence="6" type="ORF">G4981_02090</name>
    <name evidence="5" type="ORF">G4993_13760</name>
    <name evidence="2" type="ORF">LIQ08_08350</name>
    <name evidence="1" type="ORF">LIQ10_13865</name>
    <name evidence="3" type="ORF">PNW85_13410</name>
</gene>
<name>A0A2N5NWJ9_MEDGN</name>
<dbReference type="Proteomes" id="UP001297370">
    <property type="component" value="Unassembled WGS sequence"/>
</dbReference>
<dbReference type="EMBL" id="QRQE01000015">
    <property type="protein sequence ID" value="RHM77165.1"/>
    <property type="molecule type" value="Genomic_DNA"/>
</dbReference>
<dbReference type="EMBL" id="JAAIRM010000006">
    <property type="protein sequence ID" value="NSI18699.1"/>
    <property type="molecule type" value="Genomic_DNA"/>
</dbReference>
<dbReference type="Proteomes" id="UP000284472">
    <property type="component" value="Unassembled WGS sequence"/>
</dbReference>
<dbReference type="PROSITE" id="PS51257">
    <property type="entry name" value="PROKAR_LIPOPROTEIN"/>
    <property type="match status" value="1"/>
</dbReference>
<dbReference type="EMBL" id="QRWQ01000006">
    <property type="protein sequence ID" value="RGT39230.1"/>
    <property type="molecule type" value="Genomic_DNA"/>
</dbReference>
<evidence type="ECO:0000313" key="9">
    <source>
        <dbReference type="EMBL" id="RHD03975.1"/>
    </source>
</evidence>
<dbReference type="Proteomes" id="UP001297422">
    <property type="component" value="Unassembled WGS sequence"/>
</dbReference>
<evidence type="ECO:0000313" key="6">
    <source>
        <dbReference type="EMBL" id="NSI64086.1"/>
    </source>
</evidence>
<dbReference type="GeneID" id="79805301"/>
<evidence type="ECO:0000313" key="14">
    <source>
        <dbReference type="Proteomes" id="UP000283981"/>
    </source>
</evidence>
<reference evidence="4" key="2">
    <citation type="journal article" date="2020" name="Cell Host Microbe">
        <title>Functional and Genomic Variation between Human-Derived Isolates of Lachnospiraceae Reveals Inter- and Intra-Species Diversity.</title>
        <authorList>
            <person name="Sorbara M.T."/>
            <person name="Littmann E.R."/>
            <person name="Fontana E."/>
            <person name="Moody T.U."/>
            <person name="Kohout C.E."/>
            <person name="Gjonbalaj M."/>
            <person name="Eaton V."/>
            <person name="Seok R."/>
            <person name="Leiner I.M."/>
            <person name="Pamer E.G."/>
        </authorList>
    </citation>
    <scope>NUCLEOTIDE SEQUENCE</scope>
    <source>
        <strain evidence="6">MSK.11.9</strain>
        <strain evidence="5">MSK.15.32</strain>
        <strain evidence="4">MSK.22.53</strain>
    </source>
</reference>
<evidence type="ECO:0000313" key="16">
    <source>
        <dbReference type="Proteomes" id="UP000285610"/>
    </source>
</evidence>
<comment type="caution">
    <text evidence="2">The sequence shown here is derived from an EMBL/GenBank/DDBJ whole genome shotgun (WGS) entry which is preliminary data.</text>
</comment>
<dbReference type="AlphaFoldDB" id="A0A2N5NWJ9"/>
<evidence type="ECO:0000313" key="4">
    <source>
        <dbReference type="EMBL" id="NSI18699.1"/>
    </source>
</evidence>
<dbReference type="Proteomes" id="UP000286137">
    <property type="component" value="Unassembled WGS sequence"/>
</dbReference>
<sequence>MKKSVLAIMVGALCIILSSCQETPEESSVVSKVDGISEAAVCEPLKKGEKRETNVPTHWKFEEKKSNDRVVIQADIKLGEQSIGNLPVIEMQNHELTQEELNGLIDYFTDGEELYMPQMVTKDAYQEVLDRISSKEGSYLQSAYSTSIAGIQNATREGMELAPDEASAPEKMEIKFQKKTEDHGVEAARSWMSTELENTDTEDYFTADVGEDRKAYIEAERYNQEIDNDSSFLWMEGSNFIEEETIETEEMQSEYYSSFGMDTNGYTEKFHELADAYRKCMDKITFTEEDGKEQAEQVLEDLGIDGMGLVDSDRTVWFPNGACSERNGLGLGSDALWQGDLDRGLPGYLYCFSKSVEGITSVPDGVVAEETVDSYVPPFQVETISILITEEGIKYFKWDGISEEVCTVTENTKLLPFEKIQAKLTDQIFYWYSGKGQSANDTTALEYDVVNAKLQYTYTTAYQEPKHAWLVPAWIFTVRESIGGNSLQELSYVINAYDGSVIGEAY</sequence>
<dbReference type="EMBL" id="QRIA01000017">
    <property type="protein sequence ID" value="RHG17023.1"/>
    <property type="molecule type" value="Genomic_DNA"/>
</dbReference>
<dbReference type="RefSeq" id="WP_005428257.1">
    <property type="nucleotide sequence ID" value="NZ_AP031447.1"/>
</dbReference>
<dbReference type="Proteomes" id="UP000285697">
    <property type="component" value="Unassembled WGS sequence"/>
</dbReference>
<dbReference type="EMBL" id="JAQMLA010000044">
    <property type="protein sequence ID" value="MDB8687652.1"/>
    <property type="molecule type" value="Genomic_DNA"/>
</dbReference>
<evidence type="ECO:0000313" key="10">
    <source>
        <dbReference type="EMBL" id="RHG17023.1"/>
    </source>
</evidence>